<dbReference type="GO" id="GO:0016787">
    <property type="term" value="F:hydrolase activity"/>
    <property type="evidence" value="ECO:0007669"/>
    <property type="project" value="UniProtKB-KW"/>
</dbReference>
<keyword evidence="1" id="KW-0378">Hydrolase</keyword>
<protein>
    <submittedName>
        <fullName evidence="1">Gamma-glutamyl-gamma-aminobutyrate hydrolase family protein</fullName>
    </submittedName>
</protein>
<dbReference type="PROSITE" id="PS51273">
    <property type="entry name" value="GATASE_TYPE_1"/>
    <property type="match status" value="1"/>
</dbReference>
<organism evidence="1 2">
    <name type="scientific">Amycolatopsis rhabdoformis</name>
    <dbReference type="NCBI Taxonomy" id="1448059"/>
    <lineage>
        <taxon>Bacteria</taxon>
        <taxon>Bacillati</taxon>
        <taxon>Actinomycetota</taxon>
        <taxon>Actinomycetes</taxon>
        <taxon>Pseudonocardiales</taxon>
        <taxon>Pseudonocardiaceae</taxon>
        <taxon>Amycolatopsis</taxon>
    </lineage>
</organism>
<sequence length="250" mass="26138">MKPLIGVTGRRVAAGLVTGVSERFRQRPVEVFFADFGRRVTEAGGLAVDLPFESGEAGVVSRLDGLIVTGGQDVHPARWGGRAPLDTTTDPRWQPNAPDAARDDYEVALLEAALGSGIPILGVCRGHQLLNVVLGGTLIEHLDAGAILHDSARAAPSAGDLSHLVEFLPGSLAHRVHGRSRITNSWHHQAVAGLGGGVVASGHTADGVVEAIEVAGRPVLGVQWHPEWMPGVEPAFGWLVAEASASGARR</sequence>
<accession>A0ABZ1IEN4</accession>
<dbReference type="InterPro" id="IPR044668">
    <property type="entry name" value="PuuD-like"/>
</dbReference>
<dbReference type="Pfam" id="PF07722">
    <property type="entry name" value="Peptidase_C26"/>
    <property type="match status" value="1"/>
</dbReference>
<dbReference type="InterPro" id="IPR029062">
    <property type="entry name" value="Class_I_gatase-like"/>
</dbReference>
<dbReference type="PANTHER" id="PTHR43235:SF1">
    <property type="entry name" value="GLUTAMINE AMIDOTRANSFERASE PB2B2.05-RELATED"/>
    <property type="match status" value="1"/>
</dbReference>
<reference evidence="1 2" key="1">
    <citation type="journal article" date="2015" name="Int. J. Syst. Evol. Microbiol.">
        <title>Amycolatopsis rhabdoformis sp. nov., an actinomycete isolated from a tropical forest soil.</title>
        <authorList>
            <person name="Souza W.R."/>
            <person name="Silva R.E."/>
            <person name="Goodfellow M."/>
            <person name="Busarakam K."/>
            <person name="Figueiro F.S."/>
            <person name="Ferreira D."/>
            <person name="Rodrigues-Filho E."/>
            <person name="Moraes L.A.B."/>
            <person name="Zucchi T.D."/>
        </authorList>
    </citation>
    <scope>NUCLEOTIDE SEQUENCE [LARGE SCALE GENOMIC DNA]</scope>
    <source>
        <strain evidence="1 2">NCIMB 14900</strain>
    </source>
</reference>
<name>A0ABZ1IEN4_9PSEU</name>
<dbReference type="InterPro" id="IPR011697">
    <property type="entry name" value="Peptidase_C26"/>
</dbReference>
<dbReference type="SUPFAM" id="SSF52317">
    <property type="entry name" value="Class I glutamine amidotransferase-like"/>
    <property type="match status" value="1"/>
</dbReference>
<evidence type="ECO:0000313" key="1">
    <source>
        <dbReference type="EMBL" id="WSE32201.1"/>
    </source>
</evidence>
<keyword evidence="2" id="KW-1185">Reference proteome</keyword>
<gene>
    <name evidence="1" type="ORF">VSH64_08775</name>
</gene>
<dbReference type="PANTHER" id="PTHR43235">
    <property type="entry name" value="GLUTAMINE AMIDOTRANSFERASE PB2B2.05-RELATED"/>
    <property type="match status" value="1"/>
</dbReference>
<evidence type="ECO:0000313" key="2">
    <source>
        <dbReference type="Proteomes" id="UP001330812"/>
    </source>
</evidence>
<dbReference type="RefSeq" id="WP_326835009.1">
    <property type="nucleotide sequence ID" value="NZ_CP142149.1"/>
</dbReference>
<dbReference type="EMBL" id="CP142149">
    <property type="protein sequence ID" value="WSE32201.1"/>
    <property type="molecule type" value="Genomic_DNA"/>
</dbReference>
<dbReference type="CDD" id="cd01745">
    <property type="entry name" value="GATase1_2"/>
    <property type="match status" value="1"/>
</dbReference>
<dbReference type="Gene3D" id="3.40.50.880">
    <property type="match status" value="1"/>
</dbReference>
<proteinExistence type="predicted"/>
<dbReference type="Proteomes" id="UP001330812">
    <property type="component" value="Chromosome"/>
</dbReference>